<reference evidence="2" key="1">
    <citation type="submission" date="2016-11" db="EMBL/GenBank/DDBJ databases">
        <title>Mesorhizobium oceanicum sp. nov., isolated from deep seawater in South China Sea.</title>
        <authorList>
            <person name="Fu G.-Y."/>
        </authorList>
    </citation>
    <scope>NUCLEOTIDE SEQUENCE [LARGE SCALE GENOMIC DNA]</scope>
    <source>
        <strain evidence="2">B7</strain>
    </source>
</reference>
<dbReference type="KEGG" id="meso:BSQ44_15455"/>
<dbReference type="InterPro" id="IPR002763">
    <property type="entry name" value="DUF72"/>
</dbReference>
<dbReference type="PANTHER" id="PTHR30348">
    <property type="entry name" value="UNCHARACTERIZED PROTEIN YECE"/>
    <property type="match status" value="1"/>
</dbReference>
<proteinExistence type="predicted"/>
<dbReference type="Gene3D" id="3.20.20.410">
    <property type="entry name" value="Protein of unknown function UPF0759"/>
    <property type="match status" value="1"/>
</dbReference>
<dbReference type="Proteomes" id="UP000182840">
    <property type="component" value="Chromosome"/>
</dbReference>
<dbReference type="PANTHER" id="PTHR30348:SF4">
    <property type="entry name" value="DUF72 DOMAIN-CONTAINING PROTEIN"/>
    <property type="match status" value="1"/>
</dbReference>
<dbReference type="SUPFAM" id="SSF117396">
    <property type="entry name" value="TM1631-like"/>
    <property type="match status" value="1"/>
</dbReference>
<dbReference type="Pfam" id="PF01904">
    <property type="entry name" value="DUF72"/>
    <property type="match status" value="1"/>
</dbReference>
<dbReference type="STRING" id="1670800.BSQ44_15455"/>
<dbReference type="EMBL" id="CP018171">
    <property type="protein sequence ID" value="APH74638.1"/>
    <property type="molecule type" value="Genomic_DNA"/>
</dbReference>
<gene>
    <name evidence="1" type="ORF">BSQ44_15455</name>
</gene>
<dbReference type="AlphaFoldDB" id="A0A1L3SZ13"/>
<evidence type="ECO:0000313" key="1">
    <source>
        <dbReference type="EMBL" id="APH74638.1"/>
    </source>
</evidence>
<sequence>MRIGTSGWHYADWWGPFYPGDVKKKDALQYYTGQFAATELNAPFYRTPTPEAVEKWRESTPDNFRFAWKASRFITHFRRLKIDEDSFDLLRSRLELLGDKLGPVLFQLHPQMKVDRERLAGFLDRLWKEWRYSLEFRHESWYEPAILDLLSEFDAALCISDHASAPAPCEVTASWVYVRNHGPGGRYQGSYSDAALKSWAKSIARWRGEGRDVWCFFDNDVKSAAPQDAKRLIGMLEKS</sequence>
<accession>A0A1L3SZ13</accession>
<evidence type="ECO:0000313" key="2">
    <source>
        <dbReference type="Proteomes" id="UP000182840"/>
    </source>
</evidence>
<name>A0A1L3SZ13_9HYPH</name>
<evidence type="ECO:0008006" key="3">
    <source>
        <dbReference type="Google" id="ProtNLM"/>
    </source>
</evidence>
<protein>
    <recommendedName>
        <fullName evidence="3">DUF72 domain-containing protein</fullName>
    </recommendedName>
</protein>
<organism evidence="1 2">
    <name type="scientific">Aquibium oceanicum</name>
    <dbReference type="NCBI Taxonomy" id="1670800"/>
    <lineage>
        <taxon>Bacteria</taxon>
        <taxon>Pseudomonadati</taxon>
        <taxon>Pseudomonadota</taxon>
        <taxon>Alphaproteobacteria</taxon>
        <taxon>Hyphomicrobiales</taxon>
        <taxon>Phyllobacteriaceae</taxon>
        <taxon>Aquibium</taxon>
    </lineage>
</organism>
<keyword evidence="2" id="KW-1185">Reference proteome</keyword>
<dbReference type="InterPro" id="IPR036520">
    <property type="entry name" value="UPF0759_sf"/>
</dbReference>